<organism evidence="2 3">
    <name type="scientific">Guyanagaster necrorhizus</name>
    <dbReference type="NCBI Taxonomy" id="856835"/>
    <lineage>
        <taxon>Eukaryota</taxon>
        <taxon>Fungi</taxon>
        <taxon>Dikarya</taxon>
        <taxon>Basidiomycota</taxon>
        <taxon>Agaricomycotina</taxon>
        <taxon>Agaricomycetes</taxon>
        <taxon>Agaricomycetidae</taxon>
        <taxon>Agaricales</taxon>
        <taxon>Marasmiineae</taxon>
        <taxon>Physalacriaceae</taxon>
        <taxon>Guyanagaster</taxon>
    </lineage>
</organism>
<feature type="region of interest" description="Disordered" evidence="1">
    <location>
        <begin position="24"/>
        <end position="44"/>
    </location>
</feature>
<accession>A0A9P8ATU2</accession>
<dbReference type="RefSeq" id="XP_043040866.1">
    <property type="nucleotide sequence ID" value="XM_043182283.1"/>
</dbReference>
<gene>
    <name evidence="2" type="ORF">BT62DRAFT_78752</name>
</gene>
<comment type="caution">
    <text evidence="2">The sequence shown here is derived from an EMBL/GenBank/DDBJ whole genome shotgun (WGS) entry which is preliminary data.</text>
</comment>
<dbReference type="AlphaFoldDB" id="A0A9P8ATU2"/>
<protein>
    <submittedName>
        <fullName evidence="2">Uncharacterized protein</fullName>
    </submittedName>
</protein>
<name>A0A9P8ATU2_9AGAR</name>
<dbReference type="EMBL" id="MU250532">
    <property type="protein sequence ID" value="KAG7447366.1"/>
    <property type="molecule type" value="Genomic_DNA"/>
</dbReference>
<sequence length="150" mass="16914">MNLTLTFSSTHTFQTNSLGKLNGKCRSEVPSSSGRAPERSPGLFPSRAPLRRPWAKYMLMLADSIAANDCFLNLSLPRRPDRRSATSRRLSCVLISLAAYEPDTWWLPGYTKCDEEKIWEELDDVFREWGVVLWCSTDSKATCTLVPAPV</sequence>
<dbReference type="Proteomes" id="UP000812287">
    <property type="component" value="Unassembled WGS sequence"/>
</dbReference>
<evidence type="ECO:0000313" key="3">
    <source>
        <dbReference type="Proteomes" id="UP000812287"/>
    </source>
</evidence>
<evidence type="ECO:0000256" key="1">
    <source>
        <dbReference type="SAM" id="MobiDB-lite"/>
    </source>
</evidence>
<proteinExistence type="predicted"/>
<reference evidence="2" key="1">
    <citation type="submission" date="2020-11" db="EMBL/GenBank/DDBJ databases">
        <title>Adaptations for nitrogen fixation in a non-lichenized fungal sporocarp promotes dispersal by wood-feeding termites.</title>
        <authorList>
            <consortium name="DOE Joint Genome Institute"/>
            <person name="Koch R.A."/>
            <person name="Yoon G."/>
            <person name="Arayal U."/>
            <person name="Lail K."/>
            <person name="Amirebrahimi M."/>
            <person name="Labutti K."/>
            <person name="Lipzen A."/>
            <person name="Riley R."/>
            <person name="Barry K."/>
            <person name="Henrissat B."/>
            <person name="Grigoriev I.V."/>
            <person name="Herr J.R."/>
            <person name="Aime M.C."/>
        </authorList>
    </citation>
    <scope>NUCLEOTIDE SEQUENCE</scope>
    <source>
        <strain evidence="2">MCA 3950</strain>
    </source>
</reference>
<evidence type="ECO:0000313" key="2">
    <source>
        <dbReference type="EMBL" id="KAG7447366.1"/>
    </source>
</evidence>
<dbReference type="GeneID" id="66104579"/>
<keyword evidence="3" id="KW-1185">Reference proteome</keyword>